<evidence type="ECO:0000313" key="1">
    <source>
        <dbReference type="EMBL" id="PTQ61097.1"/>
    </source>
</evidence>
<sequence>MSIFLAGVLRDYGANELHFTDIWSGVGPWKSVDVEDRARVIGIMTDLMGAYSFPIVHQTVSEDTFADHRDLRESLAGARAGDWKLDRIDQFGLLALCSNVSRHVLDLKAKGPADFDLPLPLFVDEGVLPAGRERPLPNWGTAIKGQRACFRSSSDLAGLQLADFAAFVITRSQWEVVKRKQRPAFTKAEAAILRAASVLNVLNLSIRSTTSRELGRATYEGWMQEDREAKGLTRRPSGCG</sequence>
<organism evidence="1 2">
    <name type="scientific">Sphingomonas aurantiaca</name>
    <dbReference type="NCBI Taxonomy" id="185949"/>
    <lineage>
        <taxon>Bacteria</taxon>
        <taxon>Pseudomonadati</taxon>
        <taxon>Pseudomonadota</taxon>
        <taxon>Alphaproteobacteria</taxon>
        <taxon>Sphingomonadales</taxon>
        <taxon>Sphingomonadaceae</taxon>
        <taxon>Sphingomonas</taxon>
    </lineage>
</organism>
<name>A0A2T5GP64_9SPHN</name>
<dbReference type="RefSeq" id="WP_208631339.1">
    <property type="nucleotide sequence ID" value="NZ_QAOG01000002.1"/>
</dbReference>
<dbReference type="EMBL" id="QAOG01000002">
    <property type="protein sequence ID" value="PTQ61097.1"/>
    <property type="molecule type" value="Genomic_DNA"/>
</dbReference>
<keyword evidence="2" id="KW-1185">Reference proteome</keyword>
<proteinExistence type="predicted"/>
<protein>
    <submittedName>
        <fullName evidence="1">Uncharacterized protein</fullName>
    </submittedName>
</protein>
<dbReference type="AlphaFoldDB" id="A0A2T5GP64"/>
<comment type="caution">
    <text evidence="1">The sequence shown here is derived from an EMBL/GenBank/DDBJ whole genome shotgun (WGS) entry which is preliminary data.</text>
</comment>
<accession>A0A2T5GP64</accession>
<reference evidence="1 2" key="1">
    <citation type="submission" date="2018-04" db="EMBL/GenBank/DDBJ databases">
        <title>Genomic Encyclopedia of Type Strains, Phase III (KMG-III): the genomes of soil and plant-associated and newly described type strains.</title>
        <authorList>
            <person name="Whitman W."/>
        </authorList>
    </citation>
    <scope>NUCLEOTIDE SEQUENCE [LARGE SCALE GENOMIC DNA]</scope>
    <source>
        <strain evidence="1 2">MA101b</strain>
    </source>
</reference>
<gene>
    <name evidence="1" type="ORF">C8J26_1418</name>
</gene>
<dbReference type="Proteomes" id="UP000244189">
    <property type="component" value="Unassembled WGS sequence"/>
</dbReference>
<evidence type="ECO:0000313" key="2">
    <source>
        <dbReference type="Proteomes" id="UP000244189"/>
    </source>
</evidence>